<keyword evidence="7 19" id="KW-0808">Transferase</keyword>
<dbReference type="Gene3D" id="3.30.450.20">
    <property type="entry name" value="PAS domain"/>
    <property type="match status" value="2"/>
</dbReference>
<dbReference type="EC" id="2.7.13.3" evidence="3"/>
<dbReference type="InterPro" id="IPR029151">
    <property type="entry name" value="Sensor-like_sf"/>
</dbReference>
<keyword evidence="13" id="KW-0902">Two-component regulatory system</keyword>
<organism evidence="19 20">
    <name type="scientific">Azoarcus sp. (strain BH72)</name>
    <dbReference type="NCBI Taxonomy" id="418699"/>
    <lineage>
        <taxon>Bacteria</taxon>
        <taxon>Pseudomonadati</taxon>
        <taxon>Pseudomonadota</taxon>
        <taxon>Betaproteobacteria</taxon>
        <taxon>Rhodocyclales</taxon>
        <taxon>Zoogloeaceae</taxon>
        <taxon>Azoarcus</taxon>
    </lineage>
</organism>
<dbReference type="HOGENOM" id="CLU_000445_94_2_4"/>
<evidence type="ECO:0000256" key="10">
    <source>
        <dbReference type="ARBA" id="ARBA00022777"/>
    </source>
</evidence>
<dbReference type="PANTHER" id="PTHR43065">
    <property type="entry name" value="SENSOR HISTIDINE KINASE"/>
    <property type="match status" value="1"/>
</dbReference>
<evidence type="ECO:0000256" key="6">
    <source>
        <dbReference type="ARBA" id="ARBA00022553"/>
    </source>
</evidence>
<evidence type="ECO:0000256" key="8">
    <source>
        <dbReference type="ARBA" id="ARBA00022692"/>
    </source>
</evidence>
<evidence type="ECO:0000256" key="14">
    <source>
        <dbReference type="ARBA" id="ARBA00023136"/>
    </source>
</evidence>
<keyword evidence="14 17" id="KW-0472">Membrane</keyword>
<dbReference type="CDD" id="cd00082">
    <property type="entry name" value="HisKA"/>
    <property type="match status" value="1"/>
</dbReference>
<evidence type="ECO:0000256" key="2">
    <source>
        <dbReference type="ARBA" id="ARBA00004429"/>
    </source>
</evidence>
<dbReference type="InterPro" id="IPR036890">
    <property type="entry name" value="HATPase_C_sf"/>
</dbReference>
<dbReference type="InterPro" id="IPR033479">
    <property type="entry name" value="dCache_1"/>
</dbReference>
<evidence type="ECO:0000256" key="16">
    <source>
        <dbReference type="SAM" id="Coils"/>
    </source>
</evidence>
<evidence type="ECO:0000259" key="18">
    <source>
        <dbReference type="PROSITE" id="PS50109"/>
    </source>
</evidence>
<dbReference type="Proteomes" id="UP000002588">
    <property type="component" value="Chromosome"/>
</dbReference>
<comment type="catalytic activity">
    <reaction evidence="1">
        <text>ATP + protein L-histidine = ADP + protein N-phospho-L-histidine.</text>
        <dbReference type="EC" id="2.7.13.3"/>
    </reaction>
</comment>
<evidence type="ECO:0000256" key="7">
    <source>
        <dbReference type="ARBA" id="ARBA00022679"/>
    </source>
</evidence>
<proteinExistence type="predicted"/>
<comment type="subcellular location">
    <subcellularLocation>
        <location evidence="2">Cell inner membrane</location>
        <topology evidence="2">Multi-pass membrane protein</topology>
    </subcellularLocation>
</comment>
<dbReference type="InterPro" id="IPR003594">
    <property type="entry name" value="HATPase_dom"/>
</dbReference>
<dbReference type="EMBL" id="AM406670">
    <property type="protein sequence ID" value="CAL94532.1"/>
    <property type="molecule type" value="Genomic_DNA"/>
</dbReference>
<dbReference type="SUPFAM" id="SSF47384">
    <property type="entry name" value="Homodimeric domain of signal transducing histidine kinase"/>
    <property type="match status" value="1"/>
</dbReference>
<evidence type="ECO:0000256" key="5">
    <source>
        <dbReference type="ARBA" id="ARBA00022519"/>
    </source>
</evidence>
<evidence type="ECO:0000313" key="20">
    <source>
        <dbReference type="Proteomes" id="UP000002588"/>
    </source>
</evidence>
<reference evidence="19 20" key="1">
    <citation type="journal article" date="2006" name="Nat. Biotechnol.">
        <title>Complete genome of the mutualistic, N2-fixing grass endophyte Azoarcus sp. strain BH72.</title>
        <authorList>
            <person name="Krause A."/>
            <person name="Ramakumar A."/>
            <person name="Bartels D."/>
            <person name="Battistoni F."/>
            <person name="Bekel T."/>
            <person name="Boch J."/>
            <person name="Boehm M."/>
            <person name="Friedrich F."/>
            <person name="Hurek T."/>
            <person name="Krause L."/>
            <person name="Linke B."/>
            <person name="McHardy A.C."/>
            <person name="Sarkar A."/>
            <person name="Schneiker S."/>
            <person name="Syed A.A."/>
            <person name="Thauer R."/>
            <person name="Vorhoelter F.-J."/>
            <person name="Weidner S."/>
            <person name="Puehler A."/>
            <person name="Reinhold-Hurek B."/>
            <person name="Kaiser O."/>
            <person name="Goesmann A."/>
        </authorList>
    </citation>
    <scope>NUCLEOTIDE SEQUENCE [LARGE SCALE GENOMIC DNA]</scope>
    <source>
        <strain evidence="19 20">BH72</strain>
    </source>
</reference>
<accession>A1K6S7</accession>
<dbReference type="AlphaFoldDB" id="A1K6S7"/>
<dbReference type="Gene3D" id="3.30.565.10">
    <property type="entry name" value="Histidine kinase-like ATPase, C-terminal domain"/>
    <property type="match status" value="1"/>
</dbReference>
<protein>
    <recommendedName>
        <fullName evidence="15">C4-dicarboxylate transport sensor protein DctB</fullName>
        <ecNumber evidence="3">2.7.13.3</ecNumber>
    </recommendedName>
</protein>
<evidence type="ECO:0000256" key="1">
    <source>
        <dbReference type="ARBA" id="ARBA00000085"/>
    </source>
</evidence>
<dbReference type="InterPro" id="IPR004358">
    <property type="entry name" value="Sig_transdc_His_kin-like_C"/>
</dbReference>
<feature type="domain" description="Histidine kinase" evidence="18">
    <location>
        <begin position="412"/>
        <end position="624"/>
    </location>
</feature>
<keyword evidence="12 17" id="KW-1133">Transmembrane helix</keyword>
<evidence type="ECO:0000256" key="3">
    <source>
        <dbReference type="ARBA" id="ARBA00012438"/>
    </source>
</evidence>
<dbReference type="GO" id="GO:0005524">
    <property type="term" value="F:ATP binding"/>
    <property type="evidence" value="ECO:0007669"/>
    <property type="project" value="UniProtKB-KW"/>
</dbReference>
<evidence type="ECO:0000256" key="13">
    <source>
        <dbReference type="ARBA" id="ARBA00023012"/>
    </source>
</evidence>
<dbReference type="PANTHER" id="PTHR43065:SF46">
    <property type="entry name" value="C4-DICARBOXYLATE TRANSPORT SENSOR PROTEIN DCTB"/>
    <property type="match status" value="1"/>
</dbReference>
<keyword evidence="9" id="KW-0547">Nucleotide-binding</keyword>
<dbReference type="FunFam" id="3.30.450.20:FF:000127">
    <property type="entry name" value="C4-dicarboxylate transport sensor protein"/>
    <property type="match status" value="1"/>
</dbReference>
<keyword evidence="6" id="KW-0597">Phosphoprotein</keyword>
<dbReference type="PRINTS" id="PR00344">
    <property type="entry name" value="BCTRLSENSOR"/>
</dbReference>
<dbReference type="FunFam" id="1.10.287.130:FF:000049">
    <property type="entry name" value="C4-dicarboxylate transport sensor protein DctB"/>
    <property type="match status" value="1"/>
</dbReference>
<gene>
    <name evidence="19" type="primary">dctB2</name>
    <name evidence="19" type="ordered locus">azo1915</name>
</gene>
<dbReference type="GO" id="GO:0005886">
    <property type="term" value="C:plasma membrane"/>
    <property type="evidence" value="ECO:0007669"/>
    <property type="project" value="UniProtKB-SubCell"/>
</dbReference>
<dbReference type="KEGG" id="azo:azo1915"/>
<evidence type="ECO:0000256" key="15">
    <source>
        <dbReference type="ARBA" id="ARBA00073143"/>
    </source>
</evidence>
<dbReference type="SMART" id="SM00388">
    <property type="entry name" value="HisKA"/>
    <property type="match status" value="1"/>
</dbReference>
<dbReference type="eggNOG" id="COG4191">
    <property type="taxonomic scope" value="Bacteria"/>
</dbReference>
<name>A1K6S7_AZOSB</name>
<feature type="transmembrane region" description="Helical" evidence="17">
    <location>
        <begin position="324"/>
        <end position="342"/>
    </location>
</feature>
<evidence type="ECO:0000256" key="11">
    <source>
        <dbReference type="ARBA" id="ARBA00022840"/>
    </source>
</evidence>
<dbReference type="Pfam" id="PF02743">
    <property type="entry name" value="dCache_1"/>
    <property type="match status" value="1"/>
</dbReference>
<dbReference type="SUPFAM" id="SSF55874">
    <property type="entry name" value="ATPase domain of HSP90 chaperone/DNA topoisomerase II/histidine kinase"/>
    <property type="match status" value="1"/>
</dbReference>
<dbReference type="InterPro" id="IPR017055">
    <property type="entry name" value="Sig_transdc_His_kinase_DctB"/>
</dbReference>
<evidence type="ECO:0000313" key="19">
    <source>
        <dbReference type="EMBL" id="CAL94532.1"/>
    </source>
</evidence>
<keyword evidence="5" id="KW-0997">Cell inner membrane</keyword>
<dbReference type="Pfam" id="PF00512">
    <property type="entry name" value="HisKA"/>
    <property type="match status" value="1"/>
</dbReference>
<sequence>MFNVGQGGGRFHPVALTTMNMRPRLPFPTLPRLAPAAALPARWKLALAVLLAAPLLAGIYLHRFQTGIDELAAQAQQRLALLSASLDAELLRNESLPTVLAPHPLLKDVLLGHGGPDAPARANALLAEVRERTGTGVIYLIAPSGITLAASNWREPESFVGENYGYRPYFRDALAGRTGMFFAVGATTRIPGFFIAQPVRDGERVIGVLAIKVELTGLENTWAESGEALLVVDGHGVVALSSRPQWKFATLGPLGAPSRTTLAATRQYYTASLQPLPLRWDGGQRLTLAGRDYAVGVRALRWADWRMLMLVDTAPAATAARAQALAVALALCLAAIGGLFWVQRARRLRERLAVQAMLEDTVARRTADLAAANARLREEVAERTAAEDKLHSAQRALIEANRLAALGQMAAGVAHELNQPLQALRGFAGNSLVFLERGRLEPLTDNLRQINELVERMARLTAQLKVFASRQQSAAGSAPAAATLARVAGWFAPRLEAAAIRLVQEVNVERLPLDPQALEQVASNLLGNAIDALAGRDGGGQIDVRAGEDEQGCWLEVADNGAGIAPALREKVAQPFFSTKPLGHGLGLGLAIVGDLIEASGGSLDIGASDAGGARIRAYWARPATRA</sequence>
<dbReference type="SMART" id="SM00387">
    <property type="entry name" value="HATPase_c"/>
    <property type="match status" value="1"/>
</dbReference>
<dbReference type="CDD" id="cd12914">
    <property type="entry name" value="PDC1_DGC_like"/>
    <property type="match status" value="1"/>
</dbReference>
<dbReference type="GO" id="GO:0000155">
    <property type="term" value="F:phosphorelay sensor kinase activity"/>
    <property type="evidence" value="ECO:0007669"/>
    <property type="project" value="InterPro"/>
</dbReference>
<keyword evidence="20" id="KW-1185">Reference proteome</keyword>
<dbReference type="PIRSF" id="PIRSF036431">
    <property type="entry name" value="STHK_DctB"/>
    <property type="match status" value="1"/>
</dbReference>
<dbReference type="STRING" id="62928.azo1915"/>
<keyword evidence="4" id="KW-1003">Cell membrane</keyword>
<dbReference type="Pfam" id="PF02518">
    <property type="entry name" value="HATPase_c"/>
    <property type="match status" value="1"/>
</dbReference>
<keyword evidence="16" id="KW-0175">Coiled coil</keyword>
<dbReference type="InterPro" id="IPR003661">
    <property type="entry name" value="HisK_dim/P_dom"/>
</dbReference>
<feature type="coiled-coil region" evidence="16">
    <location>
        <begin position="443"/>
        <end position="470"/>
    </location>
</feature>
<evidence type="ECO:0000256" key="12">
    <source>
        <dbReference type="ARBA" id="ARBA00022989"/>
    </source>
</evidence>
<dbReference type="InterPro" id="IPR005467">
    <property type="entry name" value="His_kinase_dom"/>
</dbReference>
<dbReference type="Gene3D" id="1.10.287.130">
    <property type="match status" value="1"/>
</dbReference>
<evidence type="ECO:0000256" key="4">
    <source>
        <dbReference type="ARBA" id="ARBA00022475"/>
    </source>
</evidence>
<dbReference type="PROSITE" id="PS50109">
    <property type="entry name" value="HIS_KIN"/>
    <property type="match status" value="1"/>
</dbReference>
<keyword evidence="10 19" id="KW-0418">Kinase</keyword>
<dbReference type="InterPro" id="IPR036097">
    <property type="entry name" value="HisK_dim/P_sf"/>
</dbReference>
<evidence type="ECO:0000256" key="17">
    <source>
        <dbReference type="SAM" id="Phobius"/>
    </source>
</evidence>
<feature type="coiled-coil region" evidence="16">
    <location>
        <begin position="369"/>
        <end position="403"/>
    </location>
</feature>
<dbReference type="SUPFAM" id="SSF103190">
    <property type="entry name" value="Sensory domain-like"/>
    <property type="match status" value="1"/>
</dbReference>
<keyword evidence="8 17" id="KW-0812">Transmembrane</keyword>
<keyword evidence="11" id="KW-0067">ATP-binding</keyword>
<evidence type="ECO:0000256" key="9">
    <source>
        <dbReference type="ARBA" id="ARBA00022741"/>
    </source>
</evidence>